<dbReference type="GO" id="GO:0016853">
    <property type="term" value="F:isomerase activity"/>
    <property type="evidence" value="ECO:0007669"/>
    <property type="project" value="UniProtKB-KW"/>
</dbReference>
<dbReference type="Pfam" id="PF00849">
    <property type="entry name" value="PseudoU_synth_2"/>
    <property type="match status" value="1"/>
</dbReference>
<dbReference type="Gene3D" id="3.30.2350.10">
    <property type="entry name" value="Pseudouridine synthase"/>
    <property type="match status" value="1"/>
</dbReference>
<dbReference type="InterPro" id="IPR006224">
    <property type="entry name" value="PsdUridine_synth_RluA-like_CS"/>
</dbReference>
<dbReference type="NCBIfam" id="TIGR00005">
    <property type="entry name" value="rluA_subfam"/>
    <property type="match status" value="1"/>
</dbReference>
<dbReference type="PANTHER" id="PTHR21600">
    <property type="entry name" value="MITOCHONDRIAL RNA PSEUDOURIDINE SYNTHASE"/>
    <property type="match status" value="1"/>
</dbReference>
<evidence type="ECO:0000256" key="3">
    <source>
        <dbReference type="RuleBase" id="RU362028"/>
    </source>
</evidence>
<dbReference type="PANTHER" id="PTHR21600:SF35">
    <property type="entry name" value="PSEUDOURIDINE SYNTHASE"/>
    <property type="match status" value="1"/>
</dbReference>
<comment type="catalytic activity">
    <reaction evidence="1 3">
        <text>a uridine in RNA = a pseudouridine in RNA</text>
        <dbReference type="Rhea" id="RHEA:48348"/>
        <dbReference type="Rhea" id="RHEA-COMP:12068"/>
        <dbReference type="Rhea" id="RHEA-COMP:12069"/>
        <dbReference type="ChEBI" id="CHEBI:65314"/>
        <dbReference type="ChEBI" id="CHEBI:65315"/>
    </reaction>
</comment>
<organism evidence="5 6">
    <name type="scientific">Halobacillus seohaensis</name>
    <dbReference type="NCBI Taxonomy" id="447421"/>
    <lineage>
        <taxon>Bacteria</taxon>
        <taxon>Bacillati</taxon>
        <taxon>Bacillota</taxon>
        <taxon>Bacilli</taxon>
        <taxon>Bacillales</taxon>
        <taxon>Bacillaceae</taxon>
        <taxon>Halobacillus</taxon>
    </lineage>
</organism>
<dbReference type="EMBL" id="JBHSZV010000033">
    <property type="protein sequence ID" value="MFC7062811.1"/>
    <property type="molecule type" value="Genomic_DNA"/>
</dbReference>
<comment type="similarity">
    <text evidence="2 3">Belongs to the pseudouridine synthase RluA family.</text>
</comment>
<dbReference type="CDD" id="cd02869">
    <property type="entry name" value="PseudoU_synth_RluA_like"/>
    <property type="match status" value="1"/>
</dbReference>
<reference evidence="6" key="1">
    <citation type="journal article" date="2019" name="Int. J. Syst. Evol. Microbiol.">
        <title>The Global Catalogue of Microorganisms (GCM) 10K type strain sequencing project: providing services to taxonomists for standard genome sequencing and annotation.</title>
        <authorList>
            <consortium name="The Broad Institute Genomics Platform"/>
            <consortium name="The Broad Institute Genome Sequencing Center for Infectious Disease"/>
            <person name="Wu L."/>
            <person name="Ma J."/>
        </authorList>
    </citation>
    <scope>NUCLEOTIDE SEQUENCE [LARGE SCALE GENOMIC DNA]</scope>
    <source>
        <strain evidence="6">CGMCC 4.1621</strain>
    </source>
</reference>
<feature type="domain" description="Pseudouridine synthase RsuA/RluA-like" evidence="4">
    <location>
        <begin position="97"/>
        <end position="246"/>
    </location>
</feature>
<dbReference type="SUPFAM" id="SSF55120">
    <property type="entry name" value="Pseudouridine synthase"/>
    <property type="match status" value="1"/>
</dbReference>
<dbReference type="InterPro" id="IPR050188">
    <property type="entry name" value="RluA_PseudoU_synthase"/>
</dbReference>
<evidence type="ECO:0000256" key="2">
    <source>
        <dbReference type="ARBA" id="ARBA00010876"/>
    </source>
</evidence>
<comment type="function">
    <text evidence="3">Responsible for synthesis of pseudouridine from uracil.</text>
</comment>
<evidence type="ECO:0000313" key="6">
    <source>
        <dbReference type="Proteomes" id="UP001596410"/>
    </source>
</evidence>
<keyword evidence="6" id="KW-1185">Reference proteome</keyword>
<accession>A0ABW2EMY6</accession>
<evidence type="ECO:0000313" key="5">
    <source>
        <dbReference type="EMBL" id="MFC7062811.1"/>
    </source>
</evidence>
<proteinExistence type="inferred from homology"/>
<sequence>MIPLSPMITPTNALVKNWRVTEEITLKDFLRRRASFSRQLLKRVKKSGLVKVDGVQVPMWSVLQSGREVTVIFPEEEKGTAMNSDPLPLSIIYEDEDIMVLNKKSGMAVMPGRDHSTGTLAQAILDYYEQSNLPFTVHLVTRLDRDTSGLVLVAKHSYSHSLLTGDLDQVERVYTALIEGHLPCTEGIVDEPIRRSPHSIIEHEVNQAGKRAVTEYSVVKKGNVYSKIECKLRTGRTHQIRVHMASLGFPLVGDTLYGGRNETQLVEQALHCHQLTLQHPWTEKWMLFSSNPPEVWNDYI</sequence>
<name>A0ABW2EMY6_9BACI</name>
<dbReference type="InterPro" id="IPR020103">
    <property type="entry name" value="PsdUridine_synth_cat_dom_sf"/>
</dbReference>
<dbReference type="EC" id="5.4.99.-" evidence="3"/>
<comment type="caution">
    <text evidence="5">The sequence shown here is derived from an EMBL/GenBank/DDBJ whole genome shotgun (WGS) entry which is preliminary data.</text>
</comment>
<keyword evidence="3 5" id="KW-0413">Isomerase</keyword>
<dbReference type="InterPro" id="IPR006225">
    <property type="entry name" value="PsdUridine_synth_RluC/D"/>
</dbReference>
<dbReference type="InterPro" id="IPR006145">
    <property type="entry name" value="PsdUridine_synth_RsuA/RluA"/>
</dbReference>
<protein>
    <recommendedName>
        <fullName evidence="3">Pseudouridine synthase</fullName>
        <ecNumber evidence="3">5.4.99.-</ecNumber>
    </recommendedName>
</protein>
<evidence type="ECO:0000256" key="1">
    <source>
        <dbReference type="ARBA" id="ARBA00000073"/>
    </source>
</evidence>
<evidence type="ECO:0000259" key="4">
    <source>
        <dbReference type="Pfam" id="PF00849"/>
    </source>
</evidence>
<dbReference type="PROSITE" id="PS01129">
    <property type="entry name" value="PSI_RLU"/>
    <property type="match status" value="1"/>
</dbReference>
<gene>
    <name evidence="5" type="ORF">ACFQIC_13280</name>
</gene>
<dbReference type="Proteomes" id="UP001596410">
    <property type="component" value="Unassembled WGS sequence"/>
</dbReference>